<feature type="region of interest" description="Disordered" evidence="1">
    <location>
        <begin position="124"/>
        <end position="143"/>
    </location>
</feature>
<evidence type="ECO:0000313" key="3">
    <source>
        <dbReference type="Proteomes" id="UP000672032"/>
    </source>
</evidence>
<evidence type="ECO:0000313" key="2">
    <source>
        <dbReference type="EMBL" id="QSZ35111.1"/>
    </source>
</evidence>
<name>A0A8A3PJF9_9HELO</name>
<keyword evidence="3" id="KW-1185">Reference proteome</keyword>
<reference evidence="2" key="1">
    <citation type="submission" date="2020-10" db="EMBL/GenBank/DDBJ databases">
        <title>Genome Sequence of Monilinia vaccinii-corymbosi Sheds Light on Mummy Berry Disease Infection of Blueberry and Mating Type.</title>
        <authorList>
            <person name="Yow A.G."/>
            <person name="Zhang Y."/>
            <person name="Bansal K."/>
            <person name="Eacker S.M."/>
            <person name="Sullivan S."/>
            <person name="Liachko I."/>
            <person name="Cubeta M.A."/>
            <person name="Rollins J.A."/>
            <person name="Ashrafi H."/>
        </authorList>
    </citation>
    <scope>NUCLEOTIDE SEQUENCE</scope>
    <source>
        <strain evidence="2">RL-1</strain>
    </source>
</reference>
<organism evidence="2 3">
    <name type="scientific">Monilinia vaccinii-corymbosi</name>
    <dbReference type="NCBI Taxonomy" id="61207"/>
    <lineage>
        <taxon>Eukaryota</taxon>
        <taxon>Fungi</taxon>
        <taxon>Dikarya</taxon>
        <taxon>Ascomycota</taxon>
        <taxon>Pezizomycotina</taxon>
        <taxon>Leotiomycetes</taxon>
        <taxon>Helotiales</taxon>
        <taxon>Sclerotiniaceae</taxon>
        <taxon>Monilinia</taxon>
    </lineage>
</organism>
<sequence length="187" mass="20300">MPINLPVERMLLSKRRNKNVECQVSVGYRIRTSRQRRGISSSSQASMLQRKNVESLSKVTVKMANRVGGNMRRNQFVLPLQIDKYRIWSPVVIGVDPAYPIITSELYEGRPALSFGSTPVPNAEVGSGSGSVSGSGPVSGSLSAQCEFNSQQADEMNDSIDPLDEEKGEMVVSDGDSLWGNAGHGNI</sequence>
<dbReference type="Proteomes" id="UP000672032">
    <property type="component" value="Chromosome 5"/>
</dbReference>
<gene>
    <name evidence="2" type="ORF">DSL72_007975</name>
</gene>
<proteinExistence type="predicted"/>
<accession>A0A8A3PJF9</accession>
<dbReference type="AlphaFoldDB" id="A0A8A3PJF9"/>
<evidence type="ECO:0000256" key="1">
    <source>
        <dbReference type="SAM" id="MobiDB-lite"/>
    </source>
</evidence>
<dbReference type="EMBL" id="CP063409">
    <property type="protein sequence ID" value="QSZ35111.1"/>
    <property type="molecule type" value="Genomic_DNA"/>
</dbReference>
<protein>
    <submittedName>
        <fullName evidence="2">Uncharacterized protein</fullName>
    </submittedName>
</protein>
<feature type="compositionally biased region" description="Low complexity" evidence="1">
    <location>
        <begin position="134"/>
        <end position="143"/>
    </location>
</feature>